<feature type="transmembrane region" description="Helical" evidence="1">
    <location>
        <begin position="1152"/>
        <end position="1177"/>
    </location>
</feature>
<evidence type="ECO:0000313" key="3">
    <source>
        <dbReference type="EMBL" id="CAI3971701.1"/>
    </source>
</evidence>
<feature type="transmembrane region" description="Helical" evidence="1">
    <location>
        <begin position="1098"/>
        <end position="1119"/>
    </location>
</feature>
<dbReference type="Pfam" id="PF19263">
    <property type="entry name" value="DUF5906"/>
    <property type="match status" value="1"/>
</dbReference>
<proteinExistence type="predicted"/>
<dbReference type="InterPro" id="IPR045455">
    <property type="entry name" value="NrS-1_pol-like_helicase"/>
</dbReference>
<evidence type="ECO:0000259" key="2">
    <source>
        <dbReference type="Pfam" id="PF19263"/>
    </source>
</evidence>
<evidence type="ECO:0000313" key="5">
    <source>
        <dbReference type="EMBL" id="CAL4759013.1"/>
    </source>
</evidence>
<evidence type="ECO:0000313" key="6">
    <source>
        <dbReference type="Proteomes" id="UP001152797"/>
    </source>
</evidence>
<keyword evidence="1" id="KW-0472">Membrane</keyword>
<dbReference type="GO" id="GO:0004386">
    <property type="term" value="F:helicase activity"/>
    <property type="evidence" value="ECO:0007669"/>
    <property type="project" value="UniProtKB-KW"/>
</dbReference>
<comment type="caution">
    <text evidence="3">The sequence shown here is derived from an EMBL/GenBank/DDBJ whole genome shotgun (WGS) entry which is preliminary data.</text>
</comment>
<keyword evidence="6" id="KW-1185">Reference proteome</keyword>
<protein>
    <submittedName>
        <fullName evidence="5">NrS-1 polymerase-like helicase domain-containing protein</fullName>
    </submittedName>
</protein>
<dbReference type="Gene3D" id="3.40.50.300">
    <property type="entry name" value="P-loop containing nucleotide triphosphate hydrolases"/>
    <property type="match status" value="1"/>
</dbReference>
<dbReference type="Proteomes" id="UP001152797">
    <property type="component" value="Unassembled WGS sequence"/>
</dbReference>
<evidence type="ECO:0000256" key="1">
    <source>
        <dbReference type="SAM" id="Phobius"/>
    </source>
</evidence>
<dbReference type="EMBL" id="CAMXCT010000001">
    <property type="protein sequence ID" value="CAI3971701.1"/>
    <property type="molecule type" value="Genomic_DNA"/>
</dbReference>
<name>A0A9P1BE39_9DINO</name>
<feature type="transmembrane region" description="Helical" evidence="1">
    <location>
        <begin position="1126"/>
        <end position="1146"/>
    </location>
</feature>
<sequence>MPKVTQAIRRFLEKRAAQNSDLIERYLAHEMETQVNVSAGDGFAVDGKKNTYTDGMDEWWNIRIPKKANSEPEWRDYELTWPLDVHADDIGSTGWDWKERRSRWLGYDFDSITGHAAGVGVTQDELDKVCAAAQSIPWVEVRRSTSGSGLHLYVLCDVPTENHTVHQALGRAVLGMMSSEAGFDFSSQLDACGGNMWIWSTRMGNTGLSLIKAAEATITEDDLPTNWRAHLEVISRQRSKIRVEGVHNYDTFEALANSRRVVPLDDKHKAIIDELQRTGFTCVWVPDHHLLQTHTGAFAALMEENELGLVGFFKTVSSGKDPGEQNCFAFPIDDGGWKVYRFSPGTVEAETWEQDGDGWTTCYFNHQPSLRVAAKALGGLKDPDKNDYVFDDANKAIEAAEALGQKGINLDDDLRTREARLTTAKDGRIVMRVARSKEDEGENDSKMKSLGWLPKRDYWVREFNTRVEKEDSDSTTDFDQIVRALDTPDKRPAGWKCRKIRTGDWKWTTESTAMKSLAFLGKTKAEAESILGGANLDSWTIVNMPFQPEFPGNRQWNMDAPQYKYHPAEVDDDEAPKHPHWDKILTHCGQDLDAALRDAQWARDANIRTGRDYLLHWAACMLREPNQKLPYLFFFGDQNSGKSIFHEALSLLMTSGVAAADRALISEYNGELTGCVLAVIEERNLPTSAYTRLKDWITNPVLWIRRMRTDAYPIPNTTHWVQTANERTALLVQPGDTRITVIFVPMLEDEIPKPILIQRLQDEAPYFMRTVMDLKLPPMTGRLRLPVVESATKEMVSDYSRTPLEVFIDDCCHHVKGEMTLFSDFVDRFCEWLKEEAPEHYDRWHKKKQIISSMPYRFPYGKWHSNKRYIGNLSFTPGSDTTPVTVQGDRLKSKDSTANALLTSLKERGIKAKKIPFAWKLKDIAHQLYGWAGMREAAWYDTPEGEKDRDIVLPEIGKSPVQIWIDLGTPAIREQVYIDTWIDYVLKTNHDADVLLIPDVRFPNEAHAIKEMGGSLVKVIRPGYGPRPSIADRSLLCYQHWDFVIGSTGQMSELKQWADGCAHCLKWDGGPAHSCRFQPPNLEAARLIEEITPWERDVINSGFEFLGGLFIAMTCLRLYRDKQVKGVSPIHITYFTFWGYWNLYYYPSIDQWWSFWGGVGVVFTNTIWLAMVGYYGVFNAQRPLVQTDGQPHPGPQEKVVQAEDPS</sequence>
<accession>A0A9P1BE39</accession>
<reference evidence="3" key="1">
    <citation type="submission" date="2022-10" db="EMBL/GenBank/DDBJ databases">
        <authorList>
            <person name="Chen Y."/>
            <person name="Dougan E. K."/>
            <person name="Chan C."/>
            <person name="Rhodes N."/>
            <person name="Thang M."/>
        </authorList>
    </citation>
    <scope>NUCLEOTIDE SEQUENCE</scope>
</reference>
<gene>
    <name evidence="3" type="ORF">C1SCF055_LOCUS291</name>
</gene>
<keyword evidence="5" id="KW-0378">Hydrolase</keyword>
<organism evidence="3">
    <name type="scientific">Cladocopium goreaui</name>
    <dbReference type="NCBI Taxonomy" id="2562237"/>
    <lineage>
        <taxon>Eukaryota</taxon>
        <taxon>Sar</taxon>
        <taxon>Alveolata</taxon>
        <taxon>Dinophyceae</taxon>
        <taxon>Suessiales</taxon>
        <taxon>Symbiodiniaceae</taxon>
        <taxon>Cladocopium</taxon>
    </lineage>
</organism>
<keyword evidence="5" id="KW-0067">ATP-binding</keyword>
<feature type="domain" description="NrS-1 polymerase-like helicase" evidence="2">
    <location>
        <begin position="635"/>
        <end position="731"/>
    </location>
</feature>
<keyword evidence="5" id="KW-0347">Helicase</keyword>
<keyword evidence="1" id="KW-1133">Transmembrane helix</keyword>
<keyword evidence="5" id="KW-0547">Nucleotide-binding</keyword>
<evidence type="ECO:0000313" key="4">
    <source>
        <dbReference type="EMBL" id="CAL1125076.1"/>
    </source>
</evidence>
<dbReference type="EMBL" id="CAMXCT030000001">
    <property type="protein sequence ID" value="CAL4759013.1"/>
    <property type="molecule type" value="Genomic_DNA"/>
</dbReference>
<dbReference type="AlphaFoldDB" id="A0A9P1BE39"/>
<dbReference type="EMBL" id="CAMXCT020000001">
    <property type="protein sequence ID" value="CAL1125076.1"/>
    <property type="molecule type" value="Genomic_DNA"/>
</dbReference>
<keyword evidence="1" id="KW-0812">Transmembrane</keyword>
<reference evidence="4" key="2">
    <citation type="submission" date="2024-04" db="EMBL/GenBank/DDBJ databases">
        <authorList>
            <person name="Chen Y."/>
            <person name="Shah S."/>
            <person name="Dougan E. K."/>
            <person name="Thang M."/>
            <person name="Chan C."/>
        </authorList>
    </citation>
    <scope>NUCLEOTIDE SEQUENCE [LARGE SCALE GENOMIC DNA]</scope>
</reference>
<dbReference type="InterPro" id="IPR027417">
    <property type="entry name" value="P-loop_NTPase"/>
</dbReference>